<name>A0A9W9LG89_9EURO</name>
<reference evidence="1" key="2">
    <citation type="journal article" date="2023" name="IMA Fungus">
        <title>Comparative genomic study of the Penicillium genus elucidates a diverse pangenome and 15 lateral gene transfer events.</title>
        <authorList>
            <person name="Petersen C."/>
            <person name="Sorensen T."/>
            <person name="Nielsen M.R."/>
            <person name="Sondergaard T.E."/>
            <person name="Sorensen J.L."/>
            <person name="Fitzpatrick D.A."/>
            <person name="Frisvad J.C."/>
            <person name="Nielsen K.L."/>
        </authorList>
    </citation>
    <scope>NUCLEOTIDE SEQUENCE</scope>
    <source>
        <strain evidence="1">IBT 26290</strain>
    </source>
</reference>
<protein>
    <submittedName>
        <fullName evidence="1">Uncharacterized protein</fullName>
    </submittedName>
</protein>
<accession>A0A9W9LG89</accession>
<keyword evidence="2" id="KW-1185">Reference proteome</keyword>
<dbReference type="RefSeq" id="XP_056539238.1">
    <property type="nucleotide sequence ID" value="XM_056691532.1"/>
</dbReference>
<sequence length="129" mass="14807">MEDYGEGFVGDSAEAKKDNMQKNPWLQSLRSRKLIEYLVGQACLVSLGDEIIGTFRIDKMSPGITLTLTFFHDFENPFIELEAQIRTAREDGHFNSHWPSQEASFKIFRENIKGFEVKKVIMDNSSDKV</sequence>
<dbReference type="Proteomes" id="UP001149163">
    <property type="component" value="Unassembled WGS sequence"/>
</dbReference>
<gene>
    <name evidence="1" type="ORF">N7482_009408</name>
</gene>
<comment type="caution">
    <text evidence="1">The sequence shown here is derived from an EMBL/GenBank/DDBJ whole genome shotgun (WGS) entry which is preliminary data.</text>
</comment>
<organism evidence="1 2">
    <name type="scientific">Penicillium canariense</name>
    <dbReference type="NCBI Taxonomy" id="189055"/>
    <lineage>
        <taxon>Eukaryota</taxon>
        <taxon>Fungi</taxon>
        <taxon>Dikarya</taxon>
        <taxon>Ascomycota</taxon>
        <taxon>Pezizomycotina</taxon>
        <taxon>Eurotiomycetes</taxon>
        <taxon>Eurotiomycetidae</taxon>
        <taxon>Eurotiales</taxon>
        <taxon>Aspergillaceae</taxon>
        <taxon>Penicillium</taxon>
    </lineage>
</organism>
<dbReference type="EMBL" id="JAPQKN010000007">
    <property type="protein sequence ID" value="KAJ5152930.1"/>
    <property type="molecule type" value="Genomic_DNA"/>
</dbReference>
<proteinExistence type="predicted"/>
<dbReference type="GeneID" id="81430708"/>
<dbReference type="AlphaFoldDB" id="A0A9W9LG89"/>
<evidence type="ECO:0000313" key="2">
    <source>
        <dbReference type="Proteomes" id="UP001149163"/>
    </source>
</evidence>
<reference evidence="1" key="1">
    <citation type="submission" date="2022-11" db="EMBL/GenBank/DDBJ databases">
        <authorList>
            <person name="Petersen C."/>
        </authorList>
    </citation>
    <scope>NUCLEOTIDE SEQUENCE</scope>
    <source>
        <strain evidence="1">IBT 26290</strain>
    </source>
</reference>
<evidence type="ECO:0000313" key="1">
    <source>
        <dbReference type="EMBL" id="KAJ5152930.1"/>
    </source>
</evidence>